<proteinExistence type="predicted"/>
<organism evidence="1 2">
    <name type="scientific">Mesorhabditis spiculigera</name>
    <dbReference type="NCBI Taxonomy" id="96644"/>
    <lineage>
        <taxon>Eukaryota</taxon>
        <taxon>Metazoa</taxon>
        <taxon>Ecdysozoa</taxon>
        <taxon>Nematoda</taxon>
        <taxon>Chromadorea</taxon>
        <taxon>Rhabditida</taxon>
        <taxon>Rhabditina</taxon>
        <taxon>Rhabditomorpha</taxon>
        <taxon>Rhabditoidea</taxon>
        <taxon>Rhabditidae</taxon>
        <taxon>Mesorhabditinae</taxon>
        <taxon>Mesorhabditis</taxon>
    </lineage>
</organism>
<sequence>MMDSTPESPRFPLFATRLQAVFCSSSYGSKAVCKQFGANCERQCGSEILRKMAAAAGIALAFEAIRFVVKRGSIEDMHRAYGLSESTGNVYQVTCVLKPGEQRTFARGDIDCFLATILPHHRFVQLRIHQKYVLDAVMMRENAVRIVESVLRLNRENKASKRRFFYVEFSGCALYSWWPKECARFYTNGIFLTPFWKTSTKRDRKNITFYVDSFRCSASWLIGWNYQNSAQLYDDAIRKSVTPGYGSPKRFAHPPFPDNVKL</sequence>
<reference evidence="1" key="1">
    <citation type="submission" date="2023-06" db="EMBL/GenBank/DDBJ databases">
        <authorList>
            <person name="Delattre M."/>
        </authorList>
    </citation>
    <scope>NUCLEOTIDE SEQUENCE</scope>
    <source>
        <strain evidence="1">AF72</strain>
    </source>
</reference>
<evidence type="ECO:0000313" key="2">
    <source>
        <dbReference type="Proteomes" id="UP001177023"/>
    </source>
</evidence>
<dbReference type="AlphaFoldDB" id="A0AA36FTX5"/>
<name>A0AA36FTX5_9BILA</name>
<dbReference type="EMBL" id="CATQJA010001336">
    <property type="protein sequence ID" value="CAJ0566858.1"/>
    <property type="molecule type" value="Genomic_DNA"/>
</dbReference>
<evidence type="ECO:0000313" key="1">
    <source>
        <dbReference type="EMBL" id="CAJ0566858.1"/>
    </source>
</evidence>
<gene>
    <name evidence="1" type="ORF">MSPICULIGERA_LOCUS5441</name>
</gene>
<comment type="caution">
    <text evidence="1">The sequence shown here is derived from an EMBL/GenBank/DDBJ whole genome shotgun (WGS) entry which is preliminary data.</text>
</comment>
<accession>A0AA36FTX5</accession>
<protein>
    <submittedName>
        <fullName evidence="1">Uncharacterized protein</fullName>
    </submittedName>
</protein>
<dbReference type="Proteomes" id="UP001177023">
    <property type="component" value="Unassembled WGS sequence"/>
</dbReference>
<feature type="non-terminal residue" evidence="1">
    <location>
        <position position="1"/>
    </location>
</feature>
<keyword evidence="2" id="KW-1185">Reference proteome</keyword>